<reference evidence="9 10" key="1">
    <citation type="submission" date="2019-09" db="EMBL/GenBank/DDBJ databases">
        <title>Genome sequence and assembly of Adhaeribacter sp.</title>
        <authorList>
            <person name="Chhetri G."/>
        </authorList>
    </citation>
    <scope>NUCLEOTIDE SEQUENCE [LARGE SCALE GENOMIC DNA]</scope>
    <source>
        <strain evidence="9 10">DK36</strain>
    </source>
</reference>
<evidence type="ECO:0000259" key="8">
    <source>
        <dbReference type="Pfam" id="PF05922"/>
    </source>
</evidence>
<evidence type="ECO:0000259" key="7">
    <source>
        <dbReference type="Pfam" id="PF00082"/>
    </source>
</evidence>
<dbReference type="InterPro" id="IPR015500">
    <property type="entry name" value="Peptidase_S8_subtilisin-rel"/>
</dbReference>
<evidence type="ECO:0000256" key="2">
    <source>
        <dbReference type="ARBA" id="ARBA00022670"/>
    </source>
</evidence>
<dbReference type="AlphaFoldDB" id="A0A5M6DMD5"/>
<dbReference type="PROSITE" id="PS51892">
    <property type="entry name" value="SUBTILASE"/>
    <property type="match status" value="1"/>
</dbReference>
<proteinExistence type="inferred from homology"/>
<keyword evidence="3 5" id="KW-0378">Hydrolase</keyword>
<dbReference type="InterPro" id="IPR050131">
    <property type="entry name" value="Peptidase_S8_subtilisin-like"/>
</dbReference>
<evidence type="ECO:0000313" key="10">
    <source>
        <dbReference type="Proteomes" id="UP000323426"/>
    </source>
</evidence>
<dbReference type="PANTHER" id="PTHR43806:SF11">
    <property type="entry name" value="CEREVISIN-RELATED"/>
    <property type="match status" value="1"/>
</dbReference>
<dbReference type="Gene3D" id="3.40.50.200">
    <property type="entry name" value="Peptidase S8/S53 domain"/>
    <property type="match status" value="1"/>
</dbReference>
<dbReference type="EMBL" id="VWSF01000007">
    <property type="protein sequence ID" value="KAA5546545.1"/>
    <property type="molecule type" value="Genomic_DNA"/>
</dbReference>
<sequence>MNLRRTFYTKTLTCIALASAFTMYGCQKDDFQASPELKATAVANALQANNKVEGQYIVVFKNNGKKAQGIVKSLIARGIISPVEKSDILEGVVNGFVAKLSANQVAQLQKYADVAAIEQDQYLTSDGVASTTTTTNTYTVLPGETVPQGVAMVGYGDGTGKTAWIIDSGVDINNSDLNVDVARSKSFLTGVTSVQDGYGHGTMIAGIIGAKNNGTGIIGVAPNATIVALRVVDNAGVGTAANAIKAVNHVSTYGKAGDVVNISGSSGVSATYDTAVKTVAAKGIFFAIAAGNSSVDCINNSPQRVNVTNVYTVSAMDYNNYFWTGSNFGSSVDLSAPGVNITSLKIGGGTTYGTGTSFSAPHVAGLLLLQGNAIGTNGTVIGDPDSTPDPIAHF</sequence>
<dbReference type="PROSITE" id="PS00136">
    <property type="entry name" value="SUBTILASE_ASP"/>
    <property type="match status" value="1"/>
</dbReference>
<dbReference type="SUPFAM" id="SSF54897">
    <property type="entry name" value="Protease propeptides/inhibitors"/>
    <property type="match status" value="1"/>
</dbReference>
<name>A0A5M6DMD5_9BACT</name>
<dbReference type="PANTHER" id="PTHR43806">
    <property type="entry name" value="PEPTIDASE S8"/>
    <property type="match status" value="1"/>
</dbReference>
<dbReference type="GO" id="GO:0005615">
    <property type="term" value="C:extracellular space"/>
    <property type="evidence" value="ECO:0007669"/>
    <property type="project" value="TreeGrafter"/>
</dbReference>
<evidence type="ECO:0000256" key="6">
    <source>
        <dbReference type="RuleBase" id="RU003355"/>
    </source>
</evidence>
<feature type="domain" description="Peptidase S8/S53" evidence="7">
    <location>
        <begin position="165"/>
        <end position="369"/>
    </location>
</feature>
<dbReference type="InterPro" id="IPR023827">
    <property type="entry name" value="Peptidase_S8_Asp-AS"/>
</dbReference>
<gene>
    <name evidence="9" type="ORF">F0145_11720</name>
</gene>
<dbReference type="PROSITE" id="PS00137">
    <property type="entry name" value="SUBTILASE_HIS"/>
    <property type="match status" value="1"/>
</dbReference>
<dbReference type="Pfam" id="PF00082">
    <property type="entry name" value="Peptidase_S8"/>
    <property type="match status" value="1"/>
</dbReference>
<evidence type="ECO:0000256" key="1">
    <source>
        <dbReference type="ARBA" id="ARBA00011073"/>
    </source>
</evidence>
<evidence type="ECO:0000313" key="9">
    <source>
        <dbReference type="EMBL" id="KAA5546545.1"/>
    </source>
</evidence>
<feature type="active site" description="Charge relay system" evidence="5">
    <location>
        <position position="200"/>
    </location>
</feature>
<feature type="active site" description="Charge relay system" evidence="5">
    <location>
        <position position="167"/>
    </location>
</feature>
<feature type="active site" description="Charge relay system" evidence="5">
    <location>
        <position position="357"/>
    </location>
</feature>
<dbReference type="InterPro" id="IPR000209">
    <property type="entry name" value="Peptidase_S8/S53_dom"/>
</dbReference>
<dbReference type="Gene3D" id="3.30.70.80">
    <property type="entry name" value="Peptidase S8 propeptide/proteinase inhibitor I9"/>
    <property type="match status" value="1"/>
</dbReference>
<dbReference type="SUPFAM" id="SSF52743">
    <property type="entry name" value="Subtilisin-like"/>
    <property type="match status" value="1"/>
</dbReference>
<dbReference type="InterPro" id="IPR010259">
    <property type="entry name" value="S8pro/Inhibitor_I9"/>
</dbReference>
<dbReference type="InterPro" id="IPR022398">
    <property type="entry name" value="Peptidase_S8_His-AS"/>
</dbReference>
<dbReference type="Pfam" id="PF05922">
    <property type="entry name" value="Inhibitor_I9"/>
    <property type="match status" value="1"/>
</dbReference>
<keyword evidence="2 5" id="KW-0645">Protease</keyword>
<dbReference type="InterPro" id="IPR037045">
    <property type="entry name" value="S8pro/Inhibitor_I9_sf"/>
</dbReference>
<dbReference type="InterPro" id="IPR036852">
    <property type="entry name" value="Peptidase_S8/S53_dom_sf"/>
</dbReference>
<evidence type="ECO:0000256" key="3">
    <source>
        <dbReference type="ARBA" id="ARBA00022801"/>
    </source>
</evidence>
<dbReference type="InterPro" id="IPR023828">
    <property type="entry name" value="Peptidase_S8_Ser-AS"/>
</dbReference>
<dbReference type="Proteomes" id="UP000323426">
    <property type="component" value="Unassembled WGS sequence"/>
</dbReference>
<keyword evidence="10" id="KW-1185">Reference proteome</keyword>
<dbReference type="PRINTS" id="PR00723">
    <property type="entry name" value="SUBTILISIN"/>
</dbReference>
<comment type="similarity">
    <text evidence="1 5 6">Belongs to the peptidase S8 family.</text>
</comment>
<organism evidence="9 10">
    <name type="scientific">Adhaeribacter rhizoryzae</name>
    <dbReference type="NCBI Taxonomy" id="2607907"/>
    <lineage>
        <taxon>Bacteria</taxon>
        <taxon>Pseudomonadati</taxon>
        <taxon>Bacteroidota</taxon>
        <taxon>Cytophagia</taxon>
        <taxon>Cytophagales</taxon>
        <taxon>Hymenobacteraceae</taxon>
        <taxon>Adhaeribacter</taxon>
    </lineage>
</organism>
<evidence type="ECO:0000256" key="5">
    <source>
        <dbReference type="PROSITE-ProRule" id="PRU01240"/>
    </source>
</evidence>
<dbReference type="GO" id="GO:0006508">
    <property type="term" value="P:proteolysis"/>
    <property type="evidence" value="ECO:0007669"/>
    <property type="project" value="UniProtKB-KW"/>
</dbReference>
<feature type="domain" description="Inhibitor I9" evidence="8">
    <location>
        <begin position="88"/>
        <end position="123"/>
    </location>
</feature>
<accession>A0A5M6DMD5</accession>
<dbReference type="PROSITE" id="PS00138">
    <property type="entry name" value="SUBTILASE_SER"/>
    <property type="match status" value="1"/>
</dbReference>
<dbReference type="GO" id="GO:0004252">
    <property type="term" value="F:serine-type endopeptidase activity"/>
    <property type="evidence" value="ECO:0007669"/>
    <property type="project" value="UniProtKB-UniRule"/>
</dbReference>
<dbReference type="RefSeq" id="WP_150088593.1">
    <property type="nucleotide sequence ID" value="NZ_VWSF01000007.1"/>
</dbReference>
<comment type="caution">
    <text evidence="9">The sequence shown here is derived from an EMBL/GenBank/DDBJ whole genome shotgun (WGS) entry which is preliminary data.</text>
</comment>
<protein>
    <submittedName>
        <fullName evidence="9">S8 family serine peptidase</fullName>
    </submittedName>
</protein>
<dbReference type="PROSITE" id="PS51257">
    <property type="entry name" value="PROKAR_LIPOPROTEIN"/>
    <property type="match status" value="1"/>
</dbReference>
<keyword evidence="4 5" id="KW-0720">Serine protease</keyword>
<evidence type="ECO:0000256" key="4">
    <source>
        <dbReference type="ARBA" id="ARBA00022825"/>
    </source>
</evidence>